<organism evidence="13 14">
    <name type="scientific">Mucuna pruriens</name>
    <name type="common">Velvet bean</name>
    <name type="synonym">Dolichos pruriens</name>
    <dbReference type="NCBI Taxonomy" id="157652"/>
    <lineage>
        <taxon>Eukaryota</taxon>
        <taxon>Viridiplantae</taxon>
        <taxon>Streptophyta</taxon>
        <taxon>Embryophyta</taxon>
        <taxon>Tracheophyta</taxon>
        <taxon>Spermatophyta</taxon>
        <taxon>Magnoliopsida</taxon>
        <taxon>eudicotyledons</taxon>
        <taxon>Gunneridae</taxon>
        <taxon>Pentapetalae</taxon>
        <taxon>rosids</taxon>
        <taxon>fabids</taxon>
        <taxon>Fabales</taxon>
        <taxon>Fabaceae</taxon>
        <taxon>Papilionoideae</taxon>
        <taxon>50 kb inversion clade</taxon>
        <taxon>NPAAA clade</taxon>
        <taxon>indigoferoid/millettioid clade</taxon>
        <taxon>Phaseoleae</taxon>
        <taxon>Mucuna</taxon>
    </lineage>
</organism>
<comment type="caution">
    <text evidence="13">The sequence shown here is derived from an EMBL/GenBank/DDBJ whole genome shotgun (WGS) entry which is preliminary data.</text>
</comment>
<evidence type="ECO:0000256" key="10">
    <source>
        <dbReference type="SAM" id="MobiDB-lite"/>
    </source>
</evidence>
<keyword evidence="5 8" id="KW-0863">Zinc-finger</keyword>
<dbReference type="Pfam" id="PF06203">
    <property type="entry name" value="CCT"/>
    <property type="match status" value="1"/>
</dbReference>
<evidence type="ECO:0000256" key="1">
    <source>
        <dbReference type="ARBA" id="ARBA00004123"/>
    </source>
</evidence>
<comment type="subcellular location">
    <subcellularLocation>
        <location evidence="1 9">Nucleus</location>
    </subcellularLocation>
</comment>
<dbReference type="Proteomes" id="UP000257109">
    <property type="component" value="Unassembled WGS sequence"/>
</dbReference>
<dbReference type="GO" id="GO:0006355">
    <property type="term" value="P:regulation of DNA-templated transcription"/>
    <property type="evidence" value="ECO:0007669"/>
    <property type="project" value="UniProtKB-ARBA"/>
</dbReference>
<dbReference type="InterPro" id="IPR000315">
    <property type="entry name" value="Znf_B-box"/>
</dbReference>
<evidence type="ECO:0000259" key="12">
    <source>
        <dbReference type="PROSITE" id="PS51017"/>
    </source>
</evidence>
<proteinExistence type="inferred from homology"/>
<dbReference type="STRING" id="157652.A0A371FTV6"/>
<evidence type="ECO:0000313" key="13">
    <source>
        <dbReference type="EMBL" id="RDX81775.1"/>
    </source>
</evidence>
<feature type="compositionally biased region" description="Basic and acidic residues" evidence="10">
    <location>
        <begin position="1"/>
        <end position="17"/>
    </location>
</feature>
<keyword evidence="14" id="KW-1185">Reference proteome</keyword>
<dbReference type="InterPro" id="IPR049808">
    <property type="entry name" value="CONSTANS-like_Bbox1"/>
</dbReference>
<feature type="domain" description="CCT" evidence="12">
    <location>
        <begin position="414"/>
        <end position="456"/>
    </location>
</feature>
<dbReference type="GO" id="GO:0005634">
    <property type="term" value="C:nucleus"/>
    <property type="evidence" value="ECO:0007669"/>
    <property type="project" value="UniProtKB-SubCell"/>
</dbReference>
<dbReference type="AlphaFoldDB" id="A0A371FTV6"/>
<sequence length="461" mass="51946">MRKVCRGKEVQEAEKRERTCRKQRLGKKSDEISFPPRSPHPSISYPSLQIASASTLHLPHAYHVLFHILILTPPSLSHHHRTMLPCDYCESKPALLFCRADSANLCLLCDHHVHAANALSLKHLRYQICDTCNTDTAAFRCPSHNLVLCLRCDSDAHATSSHHRHRLHGLSGCPSVPEIVSALGLDFRPDAPPREPLVPTVSGKFRHEAYEQVLEVVRKRNGLSAESGELKFASGNDVVVDEMLMQQTPFTSLLMLPNSESEFDVRKSNCNDIAYGTEAGDLLWNHNPEFQASQVWDFQLQTSRECGEPRVVTFDGLEVPKTFQDVHNLKCSTIGDDILSRNNQSDQSSSSHAKKKEERNKKAKGGLSAESILFESIPFSGINKVVVMEHLVGANEDVSTLKARVSLEELAKNRGDAMLRYKEKKKTRRFDKHIRYESRKARADTRKRVRGRFVKASDIQA</sequence>
<gene>
    <name evidence="13" type="primary">COL14</name>
    <name evidence="13" type="ORF">CR513_37504</name>
</gene>
<keyword evidence="3" id="KW-0479">Metal-binding</keyword>
<protein>
    <submittedName>
        <fullName evidence="13">Zinc finger protein CONSTANS-LIKE 14</fullName>
    </submittedName>
</protein>
<dbReference type="InterPro" id="IPR010402">
    <property type="entry name" value="CCT_domain"/>
</dbReference>
<evidence type="ECO:0000256" key="8">
    <source>
        <dbReference type="PROSITE-ProRule" id="PRU00024"/>
    </source>
</evidence>
<keyword evidence="7 9" id="KW-0539">Nucleus</keyword>
<evidence type="ECO:0000256" key="7">
    <source>
        <dbReference type="ARBA" id="ARBA00023242"/>
    </source>
</evidence>
<evidence type="ECO:0000256" key="4">
    <source>
        <dbReference type="ARBA" id="ARBA00022737"/>
    </source>
</evidence>
<dbReference type="PROSITE" id="PS51017">
    <property type="entry name" value="CCT"/>
    <property type="match status" value="1"/>
</dbReference>
<dbReference type="EMBL" id="QJKJ01007831">
    <property type="protein sequence ID" value="RDX81775.1"/>
    <property type="molecule type" value="Genomic_DNA"/>
</dbReference>
<feature type="compositionally biased region" description="Low complexity" evidence="10">
    <location>
        <begin position="340"/>
        <end position="351"/>
    </location>
</feature>
<evidence type="ECO:0000313" key="14">
    <source>
        <dbReference type="Proteomes" id="UP000257109"/>
    </source>
</evidence>
<dbReference type="PANTHER" id="PTHR31717">
    <property type="entry name" value="ZINC FINGER PROTEIN CONSTANS-LIKE 10"/>
    <property type="match status" value="1"/>
</dbReference>
<evidence type="ECO:0000256" key="3">
    <source>
        <dbReference type="ARBA" id="ARBA00022723"/>
    </source>
</evidence>
<dbReference type="SMART" id="SM00336">
    <property type="entry name" value="BBOX"/>
    <property type="match status" value="1"/>
</dbReference>
<evidence type="ECO:0000259" key="11">
    <source>
        <dbReference type="PROSITE" id="PS50119"/>
    </source>
</evidence>
<feature type="non-terminal residue" evidence="13">
    <location>
        <position position="1"/>
    </location>
</feature>
<evidence type="ECO:0000256" key="5">
    <source>
        <dbReference type="ARBA" id="ARBA00022771"/>
    </source>
</evidence>
<evidence type="ECO:0000256" key="6">
    <source>
        <dbReference type="ARBA" id="ARBA00022833"/>
    </source>
</evidence>
<feature type="domain" description="B box-type" evidence="11">
    <location>
        <begin position="81"/>
        <end position="128"/>
    </location>
</feature>
<keyword evidence="6" id="KW-0862">Zinc</keyword>
<keyword evidence="4" id="KW-0677">Repeat</keyword>
<dbReference type="OrthoDB" id="153872at2759"/>
<accession>A0A371FTV6</accession>
<feature type="domain" description="B box-type" evidence="11">
    <location>
        <begin position="124"/>
        <end position="170"/>
    </location>
</feature>
<evidence type="ECO:0000256" key="9">
    <source>
        <dbReference type="PROSITE-ProRule" id="PRU00357"/>
    </source>
</evidence>
<feature type="region of interest" description="Disordered" evidence="10">
    <location>
        <begin position="340"/>
        <end position="363"/>
    </location>
</feature>
<reference evidence="13" key="1">
    <citation type="submission" date="2018-05" db="EMBL/GenBank/DDBJ databases">
        <title>Draft genome of Mucuna pruriens seed.</title>
        <authorList>
            <person name="Nnadi N.E."/>
            <person name="Vos R."/>
            <person name="Hasami M.H."/>
            <person name="Devisetty U.K."/>
            <person name="Aguiy J.C."/>
        </authorList>
    </citation>
    <scope>NUCLEOTIDE SEQUENCE [LARGE SCALE GENOMIC DNA]</scope>
    <source>
        <strain evidence="13">JCA_2017</strain>
    </source>
</reference>
<dbReference type="GO" id="GO:0008270">
    <property type="term" value="F:zinc ion binding"/>
    <property type="evidence" value="ECO:0007669"/>
    <property type="project" value="UniProtKB-KW"/>
</dbReference>
<comment type="similarity">
    <text evidence="2">Belongs to the CONSTANS family.</text>
</comment>
<feature type="region of interest" description="Disordered" evidence="10">
    <location>
        <begin position="1"/>
        <end position="40"/>
    </location>
</feature>
<dbReference type="CDD" id="cd19821">
    <property type="entry name" value="Bbox1_BBX-like"/>
    <property type="match status" value="1"/>
</dbReference>
<name>A0A371FTV6_MUCPR</name>
<evidence type="ECO:0000256" key="2">
    <source>
        <dbReference type="ARBA" id="ARBA00010024"/>
    </source>
</evidence>
<dbReference type="PROSITE" id="PS50119">
    <property type="entry name" value="ZF_BBOX"/>
    <property type="match status" value="2"/>
</dbReference>
<dbReference type="PANTHER" id="PTHR31717:SF45">
    <property type="entry name" value="ZINC FINGER PROTEIN CONSTANS-LIKE 14-RELATED"/>
    <property type="match status" value="1"/>
</dbReference>